<organism evidence="1 2">
    <name type="scientific">Pterulicium gracile</name>
    <dbReference type="NCBI Taxonomy" id="1884261"/>
    <lineage>
        <taxon>Eukaryota</taxon>
        <taxon>Fungi</taxon>
        <taxon>Dikarya</taxon>
        <taxon>Basidiomycota</taxon>
        <taxon>Agaricomycotina</taxon>
        <taxon>Agaricomycetes</taxon>
        <taxon>Agaricomycetidae</taxon>
        <taxon>Agaricales</taxon>
        <taxon>Pleurotineae</taxon>
        <taxon>Pterulaceae</taxon>
        <taxon>Pterulicium</taxon>
    </lineage>
</organism>
<evidence type="ECO:0000313" key="1">
    <source>
        <dbReference type="EMBL" id="TFL00782.1"/>
    </source>
</evidence>
<sequence>MSNKVLLATFKTCWGKSHCHNLPCGDQDSISVFKQHPLQGRGSYNQIMVVNYSTNKYSGKQPSLVINTGVPWGQEAPPVPVPVQKLYPRDLTRGCLRVYHSKNSPSAGGTELVADVRET</sequence>
<proteinExistence type="predicted"/>
<gene>
    <name evidence="1" type="ORF">BDV98DRAFT_583238</name>
</gene>
<accession>A0A5C3QGE6</accession>
<name>A0A5C3QGE6_9AGAR</name>
<dbReference type="Proteomes" id="UP000305067">
    <property type="component" value="Unassembled WGS sequence"/>
</dbReference>
<keyword evidence="2" id="KW-1185">Reference proteome</keyword>
<reference evidence="1 2" key="1">
    <citation type="journal article" date="2019" name="Nat. Ecol. Evol.">
        <title>Megaphylogeny resolves global patterns of mushroom evolution.</title>
        <authorList>
            <person name="Varga T."/>
            <person name="Krizsan K."/>
            <person name="Foldi C."/>
            <person name="Dima B."/>
            <person name="Sanchez-Garcia M."/>
            <person name="Sanchez-Ramirez S."/>
            <person name="Szollosi G.J."/>
            <person name="Szarkandi J.G."/>
            <person name="Papp V."/>
            <person name="Albert L."/>
            <person name="Andreopoulos W."/>
            <person name="Angelini C."/>
            <person name="Antonin V."/>
            <person name="Barry K.W."/>
            <person name="Bougher N.L."/>
            <person name="Buchanan P."/>
            <person name="Buyck B."/>
            <person name="Bense V."/>
            <person name="Catcheside P."/>
            <person name="Chovatia M."/>
            <person name="Cooper J."/>
            <person name="Damon W."/>
            <person name="Desjardin D."/>
            <person name="Finy P."/>
            <person name="Geml J."/>
            <person name="Haridas S."/>
            <person name="Hughes K."/>
            <person name="Justo A."/>
            <person name="Karasinski D."/>
            <person name="Kautmanova I."/>
            <person name="Kiss B."/>
            <person name="Kocsube S."/>
            <person name="Kotiranta H."/>
            <person name="LaButti K.M."/>
            <person name="Lechner B.E."/>
            <person name="Liimatainen K."/>
            <person name="Lipzen A."/>
            <person name="Lukacs Z."/>
            <person name="Mihaltcheva S."/>
            <person name="Morgado L.N."/>
            <person name="Niskanen T."/>
            <person name="Noordeloos M.E."/>
            <person name="Ohm R.A."/>
            <person name="Ortiz-Santana B."/>
            <person name="Ovrebo C."/>
            <person name="Racz N."/>
            <person name="Riley R."/>
            <person name="Savchenko A."/>
            <person name="Shiryaev A."/>
            <person name="Soop K."/>
            <person name="Spirin V."/>
            <person name="Szebenyi C."/>
            <person name="Tomsovsky M."/>
            <person name="Tulloss R.E."/>
            <person name="Uehling J."/>
            <person name="Grigoriev I.V."/>
            <person name="Vagvolgyi C."/>
            <person name="Papp T."/>
            <person name="Martin F.M."/>
            <person name="Miettinen O."/>
            <person name="Hibbett D.S."/>
            <person name="Nagy L.G."/>
        </authorList>
    </citation>
    <scope>NUCLEOTIDE SEQUENCE [LARGE SCALE GENOMIC DNA]</scope>
    <source>
        <strain evidence="1 2">CBS 309.79</strain>
    </source>
</reference>
<evidence type="ECO:0000313" key="2">
    <source>
        <dbReference type="Proteomes" id="UP000305067"/>
    </source>
</evidence>
<dbReference type="OrthoDB" id="3012298at2759"/>
<protein>
    <submittedName>
        <fullName evidence="1">Uncharacterized protein</fullName>
    </submittedName>
</protein>
<dbReference type="EMBL" id="ML178827">
    <property type="protein sequence ID" value="TFL00782.1"/>
    <property type="molecule type" value="Genomic_DNA"/>
</dbReference>
<dbReference type="AlphaFoldDB" id="A0A5C3QGE6"/>